<sequence>LAKQGVEKAKRKVPIKSIVVSLQGEILREEWI</sequence>
<organism evidence="1">
    <name type="scientific">marine sediment metagenome</name>
    <dbReference type="NCBI Taxonomy" id="412755"/>
    <lineage>
        <taxon>unclassified sequences</taxon>
        <taxon>metagenomes</taxon>
        <taxon>ecological metagenomes</taxon>
    </lineage>
</organism>
<evidence type="ECO:0000313" key="1">
    <source>
        <dbReference type="EMBL" id="GAG21481.1"/>
    </source>
</evidence>
<dbReference type="AlphaFoldDB" id="X0X976"/>
<proteinExistence type="predicted"/>
<comment type="caution">
    <text evidence="1">The sequence shown here is derived from an EMBL/GenBank/DDBJ whole genome shotgun (WGS) entry which is preliminary data.</text>
</comment>
<name>X0X976_9ZZZZ</name>
<gene>
    <name evidence="1" type="ORF">S01H1_54970</name>
</gene>
<dbReference type="EMBL" id="BARS01035696">
    <property type="protein sequence ID" value="GAG21481.1"/>
    <property type="molecule type" value="Genomic_DNA"/>
</dbReference>
<accession>X0X976</accession>
<protein>
    <submittedName>
        <fullName evidence="1">Uncharacterized protein</fullName>
    </submittedName>
</protein>
<reference evidence="1" key="1">
    <citation type="journal article" date="2014" name="Front. Microbiol.">
        <title>High frequency of phylogenetically diverse reductive dehalogenase-homologous genes in deep subseafloor sedimentary metagenomes.</title>
        <authorList>
            <person name="Kawai M."/>
            <person name="Futagami T."/>
            <person name="Toyoda A."/>
            <person name="Takaki Y."/>
            <person name="Nishi S."/>
            <person name="Hori S."/>
            <person name="Arai W."/>
            <person name="Tsubouchi T."/>
            <person name="Morono Y."/>
            <person name="Uchiyama I."/>
            <person name="Ito T."/>
            <person name="Fujiyama A."/>
            <person name="Inagaki F."/>
            <person name="Takami H."/>
        </authorList>
    </citation>
    <scope>NUCLEOTIDE SEQUENCE</scope>
    <source>
        <strain evidence="1">Expedition CK06-06</strain>
    </source>
</reference>
<feature type="non-terminal residue" evidence="1">
    <location>
        <position position="1"/>
    </location>
</feature>